<dbReference type="Proteomes" id="UP000887577">
    <property type="component" value="Unplaced"/>
</dbReference>
<dbReference type="WBParaSite" id="PSU_v2.g14997.t1">
    <property type="protein sequence ID" value="PSU_v2.g14997.t1"/>
    <property type="gene ID" value="PSU_v2.g14997"/>
</dbReference>
<name>A0A914Y6V4_9BILA</name>
<dbReference type="AlphaFoldDB" id="A0A914Y6V4"/>
<accession>A0A914Y6V4</accession>
<keyword evidence="1" id="KW-1185">Reference proteome</keyword>
<protein>
    <submittedName>
        <fullName evidence="2">Uncharacterized protein</fullName>
    </submittedName>
</protein>
<evidence type="ECO:0000313" key="2">
    <source>
        <dbReference type="WBParaSite" id="PSU_v2.g14997.t1"/>
    </source>
</evidence>
<proteinExistence type="predicted"/>
<sequence length="116" mass="12097">MLISQRFKREGYLHCVNGVCAVAGAGGKSVEEVRSGEKVIYSQKQCPTMTEEERKIKQAEVDEVVKILDMKATVCPGGIGAAAAGGDAAGGGGNGVEKIGYGISVIVATFGYFFSF</sequence>
<evidence type="ECO:0000313" key="1">
    <source>
        <dbReference type="Proteomes" id="UP000887577"/>
    </source>
</evidence>
<organism evidence="1 2">
    <name type="scientific">Panagrolaimus superbus</name>
    <dbReference type="NCBI Taxonomy" id="310955"/>
    <lineage>
        <taxon>Eukaryota</taxon>
        <taxon>Metazoa</taxon>
        <taxon>Ecdysozoa</taxon>
        <taxon>Nematoda</taxon>
        <taxon>Chromadorea</taxon>
        <taxon>Rhabditida</taxon>
        <taxon>Tylenchina</taxon>
        <taxon>Panagrolaimomorpha</taxon>
        <taxon>Panagrolaimoidea</taxon>
        <taxon>Panagrolaimidae</taxon>
        <taxon>Panagrolaimus</taxon>
    </lineage>
</organism>
<reference evidence="2" key="1">
    <citation type="submission" date="2022-11" db="UniProtKB">
        <authorList>
            <consortium name="WormBaseParasite"/>
        </authorList>
    </citation>
    <scope>IDENTIFICATION</scope>
</reference>